<feature type="compositionally biased region" description="Low complexity" evidence="1">
    <location>
        <begin position="35"/>
        <end position="51"/>
    </location>
</feature>
<dbReference type="AlphaFoldDB" id="A0A6J5YMG5"/>
<gene>
    <name evidence="2" type="ORF">UFOPK1392_02438</name>
</gene>
<feature type="region of interest" description="Disordered" evidence="1">
    <location>
        <begin position="24"/>
        <end position="60"/>
    </location>
</feature>
<reference evidence="2" key="1">
    <citation type="submission" date="2020-05" db="EMBL/GenBank/DDBJ databases">
        <authorList>
            <person name="Chiriac C."/>
            <person name="Salcher M."/>
            <person name="Ghai R."/>
            <person name="Kavagutti S V."/>
        </authorList>
    </citation>
    <scope>NUCLEOTIDE SEQUENCE</scope>
</reference>
<sequence length="60" mass="6170">MMKSSSDSANVSIAAAKTPGAMSGSVTFMNVRTGPAPRSAAASSRRQSNPRMRARTVVAT</sequence>
<dbReference type="EMBL" id="CAEMXZ010000189">
    <property type="protein sequence ID" value="CAB4324662.1"/>
    <property type="molecule type" value="Genomic_DNA"/>
</dbReference>
<proteinExistence type="predicted"/>
<organism evidence="2">
    <name type="scientific">freshwater metagenome</name>
    <dbReference type="NCBI Taxonomy" id="449393"/>
    <lineage>
        <taxon>unclassified sequences</taxon>
        <taxon>metagenomes</taxon>
        <taxon>ecological metagenomes</taxon>
    </lineage>
</organism>
<evidence type="ECO:0000313" key="2">
    <source>
        <dbReference type="EMBL" id="CAB4324662.1"/>
    </source>
</evidence>
<accession>A0A6J5YMG5</accession>
<name>A0A6J5YMG5_9ZZZZ</name>
<evidence type="ECO:0000256" key="1">
    <source>
        <dbReference type="SAM" id="MobiDB-lite"/>
    </source>
</evidence>
<protein>
    <submittedName>
        <fullName evidence="2">Unannotated protein</fullName>
    </submittedName>
</protein>